<reference evidence="10 11" key="1">
    <citation type="journal article" date="2018" name="Nat. Ecol. Evol.">
        <title>Shark genomes provide insights into elasmobranch evolution and the origin of vertebrates.</title>
        <authorList>
            <person name="Hara Y"/>
            <person name="Yamaguchi K"/>
            <person name="Onimaru K"/>
            <person name="Kadota M"/>
            <person name="Koyanagi M"/>
            <person name="Keeley SD"/>
            <person name="Tatsumi K"/>
            <person name="Tanaka K"/>
            <person name="Motone F"/>
            <person name="Kageyama Y"/>
            <person name="Nozu R"/>
            <person name="Adachi N"/>
            <person name="Nishimura O"/>
            <person name="Nakagawa R"/>
            <person name="Tanegashima C"/>
            <person name="Kiyatake I"/>
            <person name="Matsumoto R"/>
            <person name="Murakumo K"/>
            <person name="Nishida K"/>
            <person name="Terakita A"/>
            <person name="Kuratani S"/>
            <person name="Sato K"/>
            <person name="Hyodo S Kuraku.S."/>
        </authorList>
    </citation>
    <scope>NUCLEOTIDE SEQUENCE [LARGE SCALE GENOMIC DNA]</scope>
</reference>
<dbReference type="OrthoDB" id="2133758at2759"/>
<protein>
    <recommendedName>
        <fullName evidence="6">lysoplasmalogenase</fullName>
        <ecNumber evidence="6">3.3.2.2</ecNumber>
    </recommendedName>
</protein>
<evidence type="ECO:0000256" key="5">
    <source>
        <dbReference type="ARBA" id="ARBA00023136"/>
    </source>
</evidence>
<keyword evidence="3 9" id="KW-0812">Transmembrane</keyword>
<evidence type="ECO:0000256" key="3">
    <source>
        <dbReference type="ARBA" id="ARBA00022692"/>
    </source>
</evidence>
<dbReference type="AlphaFoldDB" id="A0A401T996"/>
<evidence type="ECO:0000313" key="10">
    <source>
        <dbReference type="EMBL" id="GCC39243.1"/>
    </source>
</evidence>
<evidence type="ECO:0000256" key="4">
    <source>
        <dbReference type="ARBA" id="ARBA00022989"/>
    </source>
</evidence>
<dbReference type="OMA" id="YERTWGR"/>
<feature type="transmembrane region" description="Helical" evidence="9">
    <location>
        <begin position="6"/>
        <end position="23"/>
    </location>
</feature>
<evidence type="ECO:0000313" key="11">
    <source>
        <dbReference type="Proteomes" id="UP000287033"/>
    </source>
</evidence>
<evidence type="ECO:0000256" key="2">
    <source>
        <dbReference type="ARBA" id="ARBA00007375"/>
    </source>
</evidence>
<evidence type="ECO:0000256" key="8">
    <source>
        <dbReference type="ARBA" id="ARBA00049560"/>
    </source>
</evidence>
<comment type="similarity">
    <text evidence="2">Belongs to the TMEM86 family.</text>
</comment>
<feature type="transmembrane region" description="Helical" evidence="9">
    <location>
        <begin position="56"/>
        <end position="74"/>
    </location>
</feature>
<keyword evidence="5 9" id="KW-0472">Membrane</keyword>
<evidence type="ECO:0000256" key="9">
    <source>
        <dbReference type="SAM" id="Phobius"/>
    </source>
</evidence>
<dbReference type="Pfam" id="PF07947">
    <property type="entry name" value="YhhN"/>
    <property type="match status" value="1"/>
</dbReference>
<evidence type="ECO:0000256" key="7">
    <source>
        <dbReference type="ARBA" id="ARBA00049458"/>
    </source>
</evidence>
<evidence type="ECO:0000256" key="1">
    <source>
        <dbReference type="ARBA" id="ARBA00004141"/>
    </source>
</evidence>
<dbReference type="InterPro" id="IPR012506">
    <property type="entry name" value="TMEM86B-like"/>
</dbReference>
<dbReference type="GO" id="GO:0016020">
    <property type="term" value="C:membrane"/>
    <property type="evidence" value="ECO:0007669"/>
    <property type="project" value="UniProtKB-SubCell"/>
</dbReference>
<comment type="subcellular location">
    <subcellularLocation>
        <location evidence="1">Membrane</location>
        <topology evidence="1">Multi-pass membrane protein</topology>
    </subcellularLocation>
</comment>
<sequence>MSLFCFVGMLMFGISHLLYTWAFGLRPLKLWIALTLLSLGVVYYVAVYSYLRGPMIYAMAGYVVVLVMMSWRALARVACSDYERTWGRRCTAAGAVLFVGSDLVLAIDRFCFTVPHARAVVMSTYYGAQMLISLSVAEQSEPEMLWKRN</sequence>
<dbReference type="Proteomes" id="UP000287033">
    <property type="component" value="Unassembled WGS sequence"/>
</dbReference>
<organism evidence="10 11">
    <name type="scientific">Chiloscyllium punctatum</name>
    <name type="common">Brownbanded bambooshark</name>
    <name type="synonym">Hemiscyllium punctatum</name>
    <dbReference type="NCBI Taxonomy" id="137246"/>
    <lineage>
        <taxon>Eukaryota</taxon>
        <taxon>Metazoa</taxon>
        <taxon>Chordata</taxon>
        <taxon>Craniata</taxon>
        <taxon>Vertebrata</taxon>
        <taxon>Chondrichthyes</taxon>
        <taxon>Elasmobranchii</taxon>
        <taxon>Galeomorphii</taxon>
        <taxon>Galeoidea</taxon>
        <taxon>Orectolobiformes</taxon>
        <taxon>Hemiscylliidae</taxon>
        <taxon>Chiloscyllium</taxon>
    </lineage>
</organism>
<keyword evidence="11" id="KW-1185">Reference proteome</keyword>
<proteinExistence type="inferred from homology"/>
<name>A0A401T996_CHIPU</name>
<dbReference type="EMBL" id="BEZZ01017179">
    <property type="protein sequence ID" value="GCC39243.1"/>
    <property type="molecule type" value="Genomic_DNA"/>
</dbReference>
<gene>
    <name evidence="10" type="ORF">chiPu_0023203</name>
</gene>
<accession>A0A401T996</accession>
<dbReference type="GO" id="GO:0047408">
    <property type="term" value="F:alkenylglycerophosphocholine hydrolase activity"/>
    <property type="evidence" value="ECO:0007669"/>
    <property type="project" value="UniProtKB-EC"/>
</dbReference>
<keyword evidence="4 9" id="KW-1133">Transmembrane helix</keyword>
<comment type="caution">
    <text evidence="10">The sequence shown here is derived from an EMBL/GenBank/DDBJ whole genome shotgun (WGS) entry which is preliminary data.</text>
</comment>
<dbReference type="EC" id="3.3.2.2" evidence="6"/>
<comment type="catalytic activity">
    <reaction evidence="8">
        <text>a 1-O-(1Z-alkenyl)-sn-glycero-3-phosphocholine + H2O = a 2,3-saturated aldehyde + sn-glycerol 3-phosphocholine</text>
        <dbReference type="Rhea" id="RHEA:22544"/>
        <dbReference type="ChEBI" id="CHEBI:15377"/>
        <dbReference type="ChEBI" id="CHEBI:16870"/>
        <dbReference type="ChEBI" id="CHEBI:73359"/>
        <dbReference type="ChEBI" id="CHEBI:77287"/>
        <dbReference type="EC" id="3.3.2.2"/>
    </reaction>
</comment>
<dbReference type="PANTHER" id="PTHR31885:SF12">
    <property type="entry name" value="LYSOPLASMALOGENASE"/>
    <property type="match status" value="1"/>
</dbReference>
<evidence type="ECO:0000256" key="6">
    <source>
        <dbReference type="ARBA" id="ARBA00035673"/>
    </source>
</evidence>
<dbReference type="STRING" id="137246.A0A401T996"/>
<dbReference type="PANTHER" id="PTHR31885">
    <property type="entry name" value="GH04784P"/>
    <property type="match status" value="1"/>
</dbReference>
<comment type="catalytic activity">
    <reaction evidence="7">
        <text>a 1-O-(1Z-alkenyl)-sn-glycero-3-phosphoethanolamine + H2O = a 2,3-saturated aldehyde + sn-glycero-3-phosphoethanolamine</text>
        <dbReference type="Rhea" id="RHEA:16905"/>
        <dbReference type="ChEBI" id="CHEBI:15377"/>
        <dbReference type="ChEBI" id="CHEBI:73359"/>
        <dbReference type="ChEBI" id="CHEBI:77288"/>
        <dbReference type="ChEBI" id="CHEBI:143890"/>
        <dbReference type="EC" id="3.3.2.2"/>
    </reaction>
</comment>
<feature type="transmembrane region" description="Helical" evidence="9">
    <location>
        <begin position="30"/>
        <end position="50"/>
    </location>
</feature>